<feature type="compositionally biased region" description="Basic and acidic residues" evidence="1">
    <location>
        <begin position="155"/>
        <end position="168"/>
    </location>
</feature>
<reference evidence="2 3" key="1">
    <citation type="submission" date="2024-09" db="EMBL/GenBank/DDBJ databases">
        <title>Chromosome-scale assembly of Riccia sorocarpa.</title>
        <authorList>
            <person name="Paukszto L."/>
        </authorList>
    </citation>
    <scope>NUCLEOTIDE SEQUENCE [LARGE SCALE GENOMIC DNA]</scope>
    <source>
        <strain evidence="2">LP-2024</strain>
        <tissue evidence="2">Aerial parts of the thallus</tissue>
    </source>
</reference>
<proteinExistence type="predicted"/>
<gene>
    <name evidence="2" type="ORF">R1sor_004607</name>
</gene>
<dbReference type="EMBL" id="JBJQOH010000003">
    <property type="protein sequence ID" value="KAL3690956.1"/>
    <property type="molecule type" value="Genomic_DNA"/>
</dbReference>
<dbReference type="Proteomes" id="UP001633002">
    <property type="component" value="Unassembled WGS sequence"/>
</dbReference>
<accession>A0ABD3HLG9</accession>
<organism evidence="2 3">
    <name type="scientific">Riccia sorocarpa</name>
    <dbReference type="NCBI Taxonomy" id="122646"/>
    <lineage>
        <taxon>Eukaryota</taxon>
        <taxon>Viridiplantae</taxon>
        <taxon>Streptophyta</taxon>
        <taxon>Embryophyta</taxon>
        <taxon>Marchantiophyta</taxon>
        <taxon>Marchantiopsida</taxon>
        <taxon>Marchantiidae</taxon>
        <taxon>Marchantiales</taxon>
        <taxon>Ricciaceae</taxon>
        <taxon>Riccia</taxon>
    </lineage>
</organism>
<feature type="compositionally biased region" description="Basic and acidic residues" evidence="1">
    <location>
        <begin position="1"/>
        <end position="12"/>
    </location>
</feature>
<feature type="region of interest" description="Disordered" evidence="1">
    <location>
        <begin position="1"/>
        <end position="58"/>
    </location>
</feature>
<feature type="region of interest" description="Disordered" evidence="1">
    <location>
        <begin position="149"/>
        <end position="174"/>
    </location>
</feature>
<evidence type="ECO:0000313" key="3">
    <source>
        <dbReference type="Proteomes" id="UP001633002"/>
    </source>
</evidence>
<sequence length="174" mass="18524">MKARKESTDEIANRSSTSDGADEEPGSGRGRGMWGKKEWSYGARGGGEEGRLEGPGAAGVSSFVTCWFSVLWKKESEQREKRVGVGRSGGEAIEKNQSDQIGPRKACALSLCVFCASRQIDGAQVAAAYCLGEKDGACASVSEQKTVVSRKRVSRGGDEERKGEDAGRKQSRAA</sequence>
<name>A0ABD3HLG9_9MARC</name>
<dbReference type="AlphaFoldDB" id="A0ABD3HLG9"/>
<evidence type="ECO:0000256" key="1">
    <source>
        <dbReference type="SAM" id="MobiDB-lite"/>
    </source>
</evidence>
<keyword evidence="3" id="KW-1185">Reference proteome</keyword>
<comment type="caution">
    <text evidence="2">The sequence shown here is derived from an EMBL/GenBank/DDBJ whole genome shotgun (WGS) entry which is preliminary data.</text>
</comment>
<evidence type="ECO:0000313" key="2">
    <source>
        <dbReference type="EMBL" id="KAL3690956.1"/>
    </source>
</evidence>
<protein>
    <submittedName>
        <fullName evidence="2">Uncharacterized protein</fullName>
    </submittedName>
</protein>